<dbReference type="EC" id="2.7.7.7" evidence="3"/>
<dbReference type="InterPro" id="IPR016033">
    <property type="entry name" value="PolC_DP2_N"/>
</dbReference>
<comment type="caution">
    <text evidence="3">The sequence shown here is derived from an EMBL/GenBank/DDBJ whole genome shotgun (WGS) entry which is preliminary data.</text>
</comment>
<dbReference type="GO" id="GO:0006260">
    <property type="term" value="P:DNA replication"/>
    <property type="evidence" value="ECO:0007669"/>
    <property type="project" value="InterPro"/>
</dbReference>
<reference evidence="3" key="1">
    <citation type="submission" date="2013-08" db="EMBL/GenBank/DDBJ databases">
        <authorList>
            <person name="Mendez C."/>
            <person name="Richter M."/>
            <person name="Ferrer M."/>
            <person name="Sanchez J."/>
        </authorList>
    </citation>
    <scope>NUCLEOTIDE SEQUENCE</scope>
</reference>
<dbReference type="Pfam" id="PF03833">
    <property type="entry name" value="PolC_DP2_N"/>
    <property type="match status" value="1"/>
</dbReference>
<evidence type="ECO:0000313" key="3">
    <source>
        <dbReference type="EMBL" id="EQD74060.1"/>
    </source>
</evidence>
<name>T1CVQ5_9ZZZZ</name>
<organism evidence="3">
    <name type="scientific">mine drainage metagenome</name>
    <dbReference type="NCBI Taxonomy" id="410659"/>
    <lineage>
        <taxon>unclassified sequences</taxon>
        <taxon>metagenomes</taxon>
        <taxon>ecological metagenomes</taxon>
    </lineage>
</organism>
<proteinExistence type="predicted"/>
<dbReference type="GO" id="GO:0003887">
    <property type="term" value="F:DNA-directed DNA polymerase activity"/>
    <property type="evidence" value="ECO:0007669"/>
    <property type="project" value="UniProtKB-EC"/>
</dbReference>
<dbReference type="PANTHER" id="PTHR42210">
    <property type="entry name" value="DNA POLYMERASE II LARGE SUBUNIT"/>
    <property type="match status" value="1"/>
</dbReference>
<feature type="non-terminal residue" evidence="3">
    <location>
        <position position="1"/>
    </location>
</feature>
<feature type="compositionally biased region" description="Low complexity" evidence="1">
    <location>
        <begin position="139"/>
        <end position="150"/>
    </location>
</feature>
<dbReference type="AlphaFoldDB" id="T1CVQ5"/>
<protein>
    <submittedName>
        <fullName evidence="3">Protein containing DNA polymerase II large subunit DP2</fullName>
        <ecNumber evidence="3">2.7.7.7</ecNumber>
    </submittedName>
</protein>
<dbReference type="EMBL" id="AUZX01003377">
    <property type="protein sequence ID" value="EQD74060.1"/>
    <property type="molecule type" value="Genomic_DNA"/>
</dbReference>
<gene>
    <name evidence="3" type="ORF">B1A_04639</name>
</gene>
<dbReference type="GO" id="GO:0003677">
    <property type="term" value="F:DNA binding"/>
    <property type="evidence" value="ECO:0007669"/>
    <property type="project" value="InterPro"/>
</dbReference>
<evidence type="ECO:0000259" key="2">
    <source>
        <dbReference type="Pfam" id="PF03833"/>
    </source>
</evidence>
<evidence type="ECO:0000256" key="1">
    <source>
        <dbReference type="SAM" id="MobiDB-lite"/>
    </source>
</evidence>
<reference evidence="3" key="2">
    <citation type="journal article" date="2014" name="ISME J.">
        <title>Microbial stratification in low pH oxic and suboxic macroscopic growths along an acid mine drainage.</title>
        <authorList>
            <person name="Mendez-Garcia C."/>
            <person name="Mesa V."/>
            <person name="Sprenger R.R."/>
            <person name="Richter M."/>
            <person name="Diez M.S."/>
            <person name="Solano J."/>
            <person name="Bargiela R."/>
            <person name="Golyshina O.V."/>
            <person name="Manteca A."/>
            <person name="Ramos J.L."/>
            <person name="Gallego J.R."/>
            <person name="Llorente I."/>
            <person name="Martins Dos Santos V.A."/>
            <person name="Jensen O.N."/>
            <person name="Pelaez A.I."/>
            <person name="Sanchez J."/>
            <person name="Ferrer M."/>
        </authorList>
    </citation>
    <scope>NUCLEOTIDE SEQUENCE</scope>
</reference>
<dbReference type="PANTHER" id="PTHR42210:SF1">
    <property type="entry name" value="DNA POLYMERASE II LARGE SUBUNIT"/>
    <property type="match status" value="1"/>
</dbReference>
<dbReference type="InterPro" id="IPR004475">
    <property type="entry name" value="PolC_DP2"/>
</dbReference>
<feature type="region of interest" description="Disordered" evidence="1">
    <location>
        <begin position="122"/>
        <end position="173"/>
    </location>
</feature>
<accession>T1CVQ5</accession>
<keyword evidence="3" id="KW-0548">Nucleotidyltransferase</keyword>
<keyword evidence="3" id="KW-0808">Transferase</keyword>
<sequence length="173" mass="18696">RVEKLLQEFDLEGLSREIRALAARMPREEVAIAIARRLATDPHRKGTTAQRVETALRVGLAILTEGILVAPLEGLAEVHLRPDRGGEYIELYYAGPIRAAGGTAQALSVLLADIVRQELGIAPYRPDGPRSSGTRRRSPSTSTSSTSNTFRPPPRSVRSCGTSRSASRGVDRG</sequence>
<feature type="domain" description="DNA polymerase II large subunit DP2 N-terminal" evidence="2">
    <location>
        <begin position="1"/>
        <end position="127"/>
    </location>
</feature>